<evidence type="ECO:0000259" key="3">
    <source>
        <dbReference type="Pfam" id="PF21537"/>
    </source>
</evidence>
<keyword evidence="1" id="KW-0812">Transmembrane</keyword>
<dbReference type="OrthoDB" id="9770408at2"/>
<evidence type="ECO:0000313" key="5">
    <source>
        <dbReference type="Proteomes" id="UP000309673"/>
    </source>
</evidence>
<dbReference type="InterPro" id="IPR052955">
    <property type="entry name" value="UPF0703_membrane_permease"/>
</dbReference>
<feature type="transmembrane region" description="Helical" evidence="1">
    <location>
        <begin position="93"/>
        <end position="114"/>
    </location>
</feature>
<keyword evidence="1" id="KW-1133">Transmembrane helix</keyword>
<feature type="transmembrane region" description="Helical" evidence="1">
    <location>
        <begin position="44"/>
        <end position="64"/>
    </location>
</feature>
<evidence type="ECO:0000313" key="4">
    <source>
        <dbReference type="EMBL" id="TJY40748.1"/>
    </source>
</evidence>
<dbReference type="AlphaFoldDB" id="A0A4U0F8I0"/>
<keyword evidence="1" id="KW-0472">Membrane</keyword>
<organism evidence="4 5">
    <name type="scientific">Cohnella pontilimi</name>
    <dbReference type="NCBI Taxonomy" id="2564100"/>
    <lineage>
        <taxon>Bacteria</taxon>
        <taxon>Bacillati</taxon>
        <taxon>Bacillota</taxon>
        <taxon>Bacilli</taxon>
        <taxon>Bacillales</taxon>
        <taxon>Paenibacillaceae</taxon>
        <taxon>Cohnella</taxon>
    </lineage>
</organism>
<dbReference type="RefSeq" id="WP_136778938.1">
    <property type="nucleotide sequence ID" value="NZ_SUPK01000008.1"/>
</dbReference>
<dbReference type="Pfam" id="PF21537">
    <property type="entry name" value="DUF1980_C"/>
    <property type="match status" value="1"/>
</dbReference>
<reference evidence="4 5" key="1">
    <citation type="submission" date="2019-04" db="EMBL/GenBank/DDBJ databases">
        <title>Cohnella sp. nov., isolated from soil.</title>
        <authorList>
            <person name="Kim W."/>
        </authorList>
    </citation>
    <scope>NUCLEOTIDE SEQUENCE [LARGE SCALE GENOMIC DNA]</scope>
    <source>
        <strain evidence="4 5">CAU 1483</strain>
    </source>
</reference>
<feature type="domain" description="DUF1980" evidence="3">
    <location>
        <begin position="162"/>
        <end position="297"/>
    </location>
</feature>
<dbReference type="PANTHER" id="PTHR40047">
    <property type="entry name" value="UPF0703 PROTEIN YCGQ"/>
    <property type="match status" value="1"/>
</dbReference>
<keyword evidence="5" id="KW-1185">Reference proteome</keyword>
<gene>
    <name evidence="4" type="ORF">E5161_16510</name>
</gene>
<dbReference type="NCBIfam" id="TIGR03943">
    <property type="entry name" value="TIGR03943 family putative permease subunit"/>
    <property type="match status" value="1"/>
</dbReference>
<dbReference type="EMBL" id="SUPK01000008">
    <property type="protein sequence ID" value="TJY40748.1"/>
    <property type="molecule type" value="Genomic_DNA"/>
</dbReference>
<sequence length="304" mass="33464">MLPSINLRHTLHHLIRALILGGFAFYIIRLVQNDNLTLYIAPRMTIYVKLAAMGMYVIAAVQLYEAIRAWNGNRDEVSCDCAHPSSGPVWRSAGMYALFVVPLLTAFVTPDTIIGSSMAGKKGINLSASSAFKQQVKEPSPSPAPAEPSTPAPTGLDALFPADQFSESYANYGKKIYGQQEIIVTEKSYMEILTTLDMFLDHFVGKKLTISGFVYRDESTGSDRFILGRFAVQCCTADALPYGVMVVGTEDAQYAKDTWLTITGTLGKTTYNGREIMNLKLEKAVKIKPADDPYVYPDLDFGLN</sequence>
<dbReference type="Pfam" id="PF09323">
    <property type="entry name" value="DUF1980"/>
    <property type="match status" value="1"/>
</dbReference>
<dbReference type="InterPro" id="IPR048493">
    <property type="entry name" value="DUF1980_N"/>
</dbReference>
<feature type="transmembrane region" description="Helical" evidence="1">
    <location>
        <begin position="14"/>
        <end position="32"/>
    </location>
</feature>
<name>A0A4U0F8I0_9BACL</name>
<evidence type="ECO:0000259" key="2">
    <source>
        <dbReference type="Pfam" id="PF09323"/>
    </source>
</evidence>
<dbReference type="InterPro" id="IPR015402">
    <property type="entry name" value="DUF1980"/>
</dbReference>
<dbReference type="Proteomes" id="UP000309673">
    <property type="component" value="Unassembled WGS sequence"/>
</dbReference>
<accession>A0A4U0F8I0</accession>
<feature type="domain" description="DUF1980" evidence="2">
    <location>
        <begin position="15"/>
        <end position="125"/>
    </location>
</feature>
<comment type="caution">
    <text evidence="4">The sequence shown here is derived from an EMBL/GenBank/DDBJ whole genome shotgun (WGS) entry which is preliminary data.</text>
</comment>
<dbReference type="PANTHER" id="PTHR40047:SF1">
    <property type="entry name" value="UPF0703 PROTEIN YCGQ"/>
    <property type="match status" value="1"/>
</dbReference>
<evidence type="ECO:0000256" key="1">
    <source>
        <dbReference type="SAM" id="Phobius"/>
    </source>
</evidence>
<dbReference type="InterPro" id="IPR048447">
    <property type="entry name" value="DUF1980_C"/>
</dbReference>
<protein>
    <submittedName>
        <fullName evidence="4">TIGR03943 family protein</fullName>
    </submittedName>
</protein>
<proteinExistence type="predicted"/>